<evidence type="ECO:0000313" key="2">
    <source>
        <dbReference type="EMBL" id="VDN14715.1"/>
    </source>
</evidence>
<dbReference type="Gene3D" id="2.60.40.10">
    <property type="entry name" value="Immunoglobulins"/>
    <property type="match status" value="1"/>
</dbReference>
<dbReference type="EMBL" id="UYRU01060133">
    <property type="protein sequence ID" value="VDN14715.1"/>
    <property type="molecule type" value="Genomic_DNA"/>
</dbReference>
<evidence type="ECO:0000256" key="1">
    <source>
        <dbReference type="SAM" id="SignalP"/>
    </source>
</evidence>
<reference evidence="2 3" key="1">
    <citation type="submission" date="2018-11" db="EMBL/GenBank/DDBJ databases">
        <authorList>
            <consortium name="Pathogen Informatics"/>
        </authorList>
    </citation>
    <scope>NUCLEOTIDE SEQUENCE [LARGE SCALE GENOMIC DNA]</scope>
</reference>
<keyword evidence="1" id="KW-0732">Signal</keyword>
<proteinExistence type="predicted"/>
<organism evidence="2 3">
    <name type="scientific">Dibothriocephalus latus</name>
    <name type="common">Fish tapeworm</name>
    <name type="synonym">Diphyllobothrium latum</name>
    <dbReference type="NCBI Taxonomy" id="60516"/>
    <lineage>
        <taxon>Eukaryota</taxon>
        <taxon>Metazoa</taxon>
        <taxon>Spiralia</taxon>
        <taxon>Lophotrochozoa</taxon>
        <taxon>Platyhelminthes</taxon>
        <taxon>Cestoda</taxon>
        <taxon>Eucestoda</taxon>
        <taxon>Diphyllobothriidea</taxon>
        <taxon>Diphyllobothriidae</taxon>
        <taxon>Dibothriocephalus</taxon>
    </lineage>
</organism>
<gene>
    <name evidence="2" type="ORF">DILT_LOCUS10546</name>
</gene>
<dbReference type="AlphaFoldDB" id="A0A3P7LCD3"/>
<dbReference type="InterPro" id="IPR036179">
    <property type="entry name" value="Ig-like_dom_sf"/>
</dbReference>
<sequence length="125" mass="14281">MLQQLQPLFGFFFIPLLVKIHASGPSFFLDPALVGNLQQRITHRRGYMVPLNTEFTLSCPFETPFYKWSRPEYPAHLFDETKNITIRADSLDISGRYQCSAVNGFGNSLAEMAVRVIGEHFIKLI</sequence>
<feature type="chain" id="PRO_5018139620" description="Ig-like domain-containing protein" evidence="1">
    <location>
        <begin position="23"/>
        <end position="125"/>
    </location>
</feature>
<dbReference type="OrthoDB" id="6244905at2759"/>
<name>A0A3P7LCD3_DIBLA</name>
<evidence type="ECO:0008006" key="4">
    <source>
        <dbReference type="Google" id="ProtNLM"/>
    </source>
</evidence>
<protein>
    <recommendedName>
        <fullName evidence="4">Ig-like domain-containing protein</fullName>
    </recommendedName>
</protein>
<dbReference type="InterPro" id="IPR013783">
    <property type="entry name" value="Ig-like_fold"/>
</dbReference>
<keyword evidence="3" id="KW-1185">Reference proteome</keyword>
<feature type="signal peptide" evidence="1">
    <location>
        <begin position="1"/>
        <end position="22"/>
    </location>
</feature>
<dbReference type="Proteomes" id="UP000281553">
    <property type="component" value="Unassembled WGS sequence"/>
</dbReference>
<dbReference type="SUPFAM" id="SSF48726">
    <property type="entry name" value="Immunoglobulin"/>
    <property type="match status" value="1"/>
</dbReference>
<dbReference type="CDD" id="cd00096">
    <property type="entry name" value="Ig"/>
    <property type="match status" value="1"/>
</dbReference>
<evidence type="ECO:0000313" key="3">
    <source>
        <dbReference type="Proteomes" id="UP000281553"/>
    </source>
</evidence>
<accession>A0A3P7LCD3</accession>